<keyword evidence="3" id="KW-1185">Reference proteome</keyword>
<keyword evidence="1" id="KW-1133">Transmembrane helix</keyword>
<dbReference type="InterPro" id="IPR036259">
    <property type="entry name" value="MFS_trans_sf"/>
</dbReference>
<dbReference type="EMBL" id="PJEX01000195">
    <property type="protein sequence ID" value="TKW53227.1"/>
    <property type="molecule type" value="Genomic_DNA"/>
</dbReference>
<reference evidence="2 3" key="1">
    <citation type="journal article" date="2019" name="PLoS ONE">
        <title>Comparative genome analysis indicates high evolutionary potential of pathogenicity genes in Colletotrichum tanaceti.</title>
        <authorList>
            <person name="Lelwala R.V."/>
            <person name="Korhonen P.K."/>
            <person name="Young N.D."/>
            <person name="Scott J.B."/>
            <person name="Ades P.A."/>
            <person name="Gasser R.B."/>
            <person name="Taylor P.W.J."/>
        </authorList>
    </citation>
    <scope>NUCLEOTIDE SEQUENCE [LARGE SCALE GENOMIC DNA]</scope>
    <source>
        <strain evidence="2">BRIP57314</strain>
    </source>
</reference>
<protein>
    <submittedName>
        <fullName evidence="2">Uncharacterized protein</fullName>
    </submittedName>
</protein>
<evidence type="ECO:0000256" key="1">
    <source>
        <dbReference type="SAM" id="Phobius"/>
    </source>
</evidence>
<accession>A0A4U6XGU1</accession>
<evidence type="ECO:0000313" key="2">
    <source>
        <dbReference type="EMBL" id="TKW53227.1"/>
    </source>
</evidence>
<keyword evidence="1" id="KW-0472">Membrane</keyword>
<feature type="transmembrane region" description="Helical" evidence="1">
    <location>
        <begin position="108"/>
        <end position="126"/>
    </location>
</feature>
<feature type="transmembrane region" description="Helical" evidence="1">
    <location>
        <begin position="74"/>
        <end position="96"/>
    </location>
</feature>
<feature type="transmembrane region" description="Helical" evidence="1">
    <location>
        <begin position="30"/>
        <end position="53"/>
    </location>
</feature>
<comment type="caution">
    <text evidence="2">The sequence shown here is derived from an EMBL/GenBank/DDBJ whole genome shotgun (WGS) entry which is preliminary data.</text>
</comment>
<proteinExistence type="predicted"/>
<keyword evidence="1" id="KW-0812">Transmembrane</keyword>
<dbReference type="AlphaFoldDB" id="A0A4U6XGU1"/>
<sequence>MLAIGICACGSATGGLVYPAMFQQLIPTLGYGWTTRALALVVTVFLVVPNLLARPRLPPRSTGPIVELGAFKGLSYTLFAIGIFLVFWGVYFAFYYLSSWPTATRDPLNILLMITVASMICAWAMVDVTSREGLYAWAVIYGIVV</sequence>
<gene>
    <name evidence="2" type="ORF">CTA1_6096</name>
</gene>
<evidence type="ECO:0000313" key="3">
    <source>
        <dbReference type="Proteomes" id="UP000310108"/>
    </source>
</evidence>
<organism evidence="2 3">
    <name type="scientific">Colletotrichum tanaceti</name>
    <dbReference type="NCBI Taxonomy" id="1306861"/>
    <lineage>
        <taxon>Eukaryota</taxon>
        <taxon>Fungi</taxon>
        <taxon>Dikarya</taxon>
        <taxon>Ascomycota</taxon>
        <taxon>Pezizomycotina</taxon>
        <taxon>Sordariomycetes</taxon>
        <taxon>Hypocreomycetidae</taxon>
        <taxon>Glomerellales</taxon>
        <taxon>Glomerellaceae</taxon>
        <taxon>Colletotrichum</taxon>
        <taxon>Colletotrichum destructivum species complex</taxon>
    </lineage>
</organism>
<dbReference type="Proteomes" id="UP000310108">
    <property type="component" value="Unassembled WGS sequence"/>
</dbReference>
<name>A0A4U6XGU1_9PEZI</name>
<dbReference type="SUPFAM" id="SSF103473">
    <property type="entry name" value="MFS general substrate transporter"/>
    <property type="match status" value="1"/>
</dbReference>